<keyword evidence="2" id="KW-1185">Reference proteome</keyword>
<protein>
    <submittedName>
        <fullName evidence="1">Uncharacterized protein</fullName>
    </submittedName>
</protein>
<evidence type="ECO:0000313" key="2">
    <source>
        <dbReference type="Proteomes" id="UP000295711"/>
    </source>
</evidence>
<dbReference type="AlphaFoldDB" id="A0A4R2LC11"/>
<sequence length="78" mass="9157">MRLDKNFFLKIYGYELTWPGFAEAALTKLQGAGCNKARNYYTCIVVEQQYNDESVLKNVAEWYVKQDFYGKKVNESRT</sequence>
<reference evidence="1 2" key="1">
    <citation type="submission" date="2019-03" db="EMBL/GenBank/DDBJ databases">
        <title>Genomic Encyclopedia of Type Strains, Phase IV (KMG-IV): sequencing the most valuable type-strain genomes for metagenomic binning, comparative biology and taxonomic classification.</title>
        <authorList>
            <person name="Goeker M."/>
        </authorList>
    </citation>
    <scope>NUCLEOTIDE SEQUENCE [LARGE SCALE GENOMIC DNA]</scope>
    <source>
        <strain evidence="1 2">DSM 28559</strain>
    </source>
</reference>
<gene>
    <name evidence="1" type="ORF">EV212_102112</name>
</gene>
<name>A0A4R2LC11_9FIRM</name>
<organism evidence="1 2">
    <name type="scientific">Frisingicoccus caecimuris</name>
    <dbReference type="NCBI Taxonomy" id="1796636"/>
    <lineage>
        <taxon>Bacteria</taxon>
        <taxon>Bacillati</taxon>
        <taxon>Bacillota</taxon>
        <taxon>Clostridia</taxon>
        <taxon>Lachnospirales</taxon>
        <taxon>Lachnospiraceae</taxon>
        <taxon>Frisingicoccus</taxon>
    </lineage>
</organism>
<accession>A0A4R2LC11</accession>
<dbReference type="Proteomes" id="UP000295711">
    <property type="component" value="Unassembled WGS sequence"/>
</dbReference>
<evidence type="ECO:0000313" key="1">
    <source>
        <dbReference type="EMBL" id="TCO85797.1"/>
    </source>
</evidence>
<proteinExistence type="predicted"/>
<dbReference type="EMBL" id="SLXA01000002">
    <property type="protein sequence ID" value="TCO85797.1"/>
    <property type="molecule type" value="Genomic_DNA"/>
</dbReference>
<comment type="caution">
    <text evidence="1">The sequence shown here is derived from an EMBL/GenBank/DDBJ whole genome shotgun (WGS) entry which is preliminary data.</text>
</comment>